<evidence type="ECO:0000313" key="1">
    <source>
        <dbReference type="EMBL" id="KAJ8871853.1"/>
    </source>
</evidence>
<accession>A0ABQ9GIK8</accession>
<keyword evidence="2" id="KW-1185">Reference proteome</keyword>
<organism evidence="1 2">
    <name type="scientific">Dryococelus australis</name>
    <dbReference type="NCBI Taxonomy" id="614101"/>
    <lineage>
        <taxon>Eukaryota</taxon>
        <taxon>Metazoa</taxon>
        <taxon>Ecdysozoa</taxon>
        <taxon>Arthropoda</taxon>
        <taxon>Hexapoda</taxon>
        <taxon>Insecta</taxon>
        <taxon>Pterygota</taxon>
        <taxon>Neoptera</taxon>
        <taxon>Polyneoptera</taxon>
        <taxon>Phasmatodea</taxon>
        <taxon>Verophasmatodea</taxon>
        <taxon>Anareolatae</taxon>
        <taxon>Phasmatidae</taxon>
        <taxon>Eurycanthinae</taxon>
        <taxon>Dryococelus</taxon>
    </lineage>
</organism>
<sequence>MPEIVEALSKISEWKDKATAVKAKVMIAAMLETQFIVGLFCLSDGFPLTLPVSQLLDKESLDLTDASETITHHLSAIEKHDVLILSNILRFCLRRPNYAVSSVDGYYWIYVYIPLLDHIGGNLKETFSSEVLEVFKLQVLLLGIIVNTKFSQMNSAVECNQLFHTFARWK</sequence>
<name>A0ABQ9GIK8_9NEOP</name>
<reference evidence="1 2" key="1">
    <citation type="submission" date="2023-02" db="EMBL/GenBank/DDBJ databases">
        <title>LHISI_Scaffold_Assembly.</title>
        <authorList>
            <person name="Stuart O.P."/>
            <person name="Cleave R."/>
            <person name="Magrath M.J.L."/>
            <person name="Mikheyev A.S."/>
        </authorList>
    </citation>
    <scope>NUCLEOTIDE SEQUENCE [LARGE SCALE GENOMIC DNA]</scope>
    <source>
        <strain evidence="1">Daus_M_001</strain>
        <tissue evidence="1">Leg muscle</tissue>
    </source>
</reference>
<proteinExistence type="predicted"/>
<protein>
    <submittedName>
        <fullName evidence="1">Uncharacterized protein</fullName>
    </submittedName>
</protein>
<dbReference type="Proteomes" id="UP001159363">
    <property type="component" value="Chromosome 11"/>
</dbReference>
<comment type="caution">
    <text evidence="1">The sequence shown here is derived from an EMBL/GenBank/DDBJ whole genome shotgun (WGS) entry which is preliminary data.</text>
</comment>
<gene>
    <name evidence="1" type="ORF">PR048_028193</name>
</gene>
<dbReference type="EMBL" id="JARBHB010000012">
    <property type="protein sequence ID" value="KAJ8871853.1"/>
    <property type="molecule type" value="Genomic_DNA"/>
</dbReference>
<evidence type="ECO:0000313" key="2">
    <source>
        <dbReference type="Proteomes" id="UP001159363"/>
    </source>
</evidence>